<keyword evidence="2" id="KW-1185">Reference proteome</keyword>
<dbReference type="AlphaFoldDB" id="A0A3G2E4B4"/>
<evidence type="ECO:0000313" key="1">
    <source>
        <dbReference type="EMBL" id="AYM75133.1"/>
    </source>
</evidence>
<proteinExistence type="predicted"/>
<sequence length="144" mass="15665">MDSSTNSGDSTLIRIFDHFPDAERARIRLLAEGFPPHAVQLDAGDDEAGPVQGNFTVGNRDTMTSRLERAINALFGGDNHMYRRNYGKTAFRGMVRLIVAVRDPQEQERAHAIVQACNGCDIEQRTASHAGSRRADAGTPALAG</sequence>
<evidence type="ECO:0000313" key="2">
    <source>
        <dbReference type="Proteomes" id="UP000279594"/>
    </source>
</evidence>
<dbReference type="Proteomes" id="UP000279594">
    <property type="component" value="Chromosome"/>
</dbReference>
<organism evidence="1 2">
    <name type="scientific">Janthinobacterium agaricidamnosum</name>
    <dbReference type="NCBI Taxonomy" id="55508"/>
    <lineage>
        <taxon>Bacteria</taxon>
        <taxon>Pseudomonadati</taxon>
        <taxon>Pseudomonadota</taxon>
        <taxon>Betaproteobacteria</taxon>
        <taxon>Burkholderiales</taxon>
        <taxon>Oxalobacteraceae</taxon>
        <taxon>Janthinobacterium</taxon>
    </lineage>
</organism>
<reference evidence="1 2" key="1">
    <citation type="submission" date="2018-10" db="EMBL/GenBank/DDBJ databases">
        <title>Effects of UV and annual dynamics of microbial communities in freshwater RAS systems.</title>
        <authorList>
            <person name="Bekkelund A.K."/>
            <person name="Hansen B.R."/>
            <person name="Stokken H."/>
            <person name="Eriksen B.F."/>
            <person name="Kashulin N.A."/>
        </authorList>
    </citation>
    <scope>NUCLEOTIDE SEQUENCE [LARGE SCALE GENOMIC DNA]</scope>
    <source>
        <strain evidence="1 2">BHSEK</strain>
    </source>
</reference>
<accession>A0A3G2E4B4</accession>
<name>A0A3G2E4B4_9BURK</name>
<dbReference type="RefSeq" id="WP_121668674.1">
    <property type="nucleotide sequence ID" value="NZ_CP033019.1"/>
</dbReference>
<gene>
    <name evidence="1" type="ORF">D9M09_04470</name>
</gene>
<protein>
    <submittedName>
        <fullName evidence="1">Uncharacterized protein</fullName>
    </submittedName>
</protein>
<dbReference type="EMBL" id="CP033019">
    <property type="protein sequence ID" value="AYM75133.1"/>
    <property type="molecule type" value="Genomic_DNA"/>
</dbReference>